<dbReference type="Proteomes" id="UP000178082">
    <property type="component" value="Unassembled WGS sequence"/>
</dbReference>
<evidence type="ECO:0008006" key="3">
    <source>
        <dbReference type="Google" id="ProtNLM"/>
    </source>
</evidence>
<organism evidence="1 2">
    <name type="scientific">Candidatus Schekmanbacteria bacterium RIFCSPLOWO2_12_FULL_38_15</name>
    <dbReference type="NCBI Taxonomy" id="1817883"/>
    <lineage>
        <taxon>Bacteria</taxon>
        <taxon>Candidatus Schekmaniibacteriota</taxon>
    </lineage>
</organism>
<protein>
    <recommendedName>
        <fullName evidence="3">Amine oxidase domain-containing protein</fullName>
    </recommendedName>
</protein>
<name>A0A1F7SLG4_9BACT</name>
<dbReference type="EMBL" id="MGDI01000010">
    <property type="protein sequence ID" value="OGL54613.1"/>
    <property type="molecule type" value="Genomic_DNA"/>
</dbReference>
<comment type="caution">
    <text evidence="1">The sequence shown here is derived from an EMBL/GenBank/DDBJ whole genome shotgun (WGS) entry which is preliminary data.</text>
</comment>
<sequence length="72" mass="8351">MFSAINTFENLICCGRQGLFRYNNMDHSIEMGLSTAEHILFGLPRDKIYKVADEDEIFEHEGKQAHVNTKEF</sequence>
<dbReference type="InterPro" id="IPR036188">
    <property type="entry name" value="FAD/NAD-bd_sf"/>
</dbReference>
<gene>
    <name evidence="1" type="ORF">A3G31_12085</name>
</gene>
<evidence type="ECO:0000313" key="1">
    <source>
        <dbReference type="EMBL" id="OGL54613.1"/>
    </source>
</evidence>
<dbReference type="Gene3D" id="3.50.50.60">
    <property type="entry name" value="FAD/NAD(P)-binding domain"/>
    <property type="match status" value="1"/>
</dbReference>
<proteinExistence type="predicted"/>
<accession>A0A1F7SLG4</accession>
<reference evidence="1 2" key="1">
    <citation type="journal article" date="2016" name="Nat. Commun.">
        <title>Thousands of microbial genomes shed light on interconnected biogeochemical processes in an aquifer system.</title>
        <authorList>
            <person name="Anantharaman K."/>
            <person name="Brown C.T."/>
            <person name="Hug L.A."/>
            <person name="Sharon I."/>
            <person name="Castelle C.J."/>
            <person name="Probst A.J."/>
            <person name="Thomas B.C."/>
            <person name="Singh A."/>
            <person name="Wilkins M.J."/>
            <person name="Karaoz U."/>
            <person name="Brodie E.L."/>
            <person name="Williams K.H."/>
            <person name="Hubbard S.S."/>
            <person name="Banfield J.F."/>
        </authorList>
    </citation>
    <scope>NUCLEOTIDE SEQUENCE [LARGE SCALE GENOMIC DNA]</scope>
</reference>
<dbReference type="AlphaFoldDB" id="A0A1F7SLG4"/>
<evidence type="ECO:0000313" key="2">
    <source>
        <dbReference type="Proteomes" id="UP000178082"/>
    </source>
</evidence>
<dbReference type="STRING" id="1817883.A3G31_12085"/>